<dbReference type="EC" id="2.7.13.3" evidence="3"/>
<dbReference type="Gene3D" id="3.30.450.20">
    <property type="entry name" value="PAS domain"/>
    <property type="match status" value="1"/>
</dbReference>
<evidence type="ECO:0000256" key="8">
    <source>
        <dbReference type="ARBA" id="ARBA00022777"/>
    </source>
</evidence>
<evidence type="ECO:0000256" key="12">
    <source>
        <dbReference type="ARBA" id="ARBA00023136"/>
    </source>
</evidence>
<evidence type="ECO:0000259" key="13">
    <source>
        <dbReference type="PROSITE" id="PS50109"/>
    </source>
</evidence>
<evidence type="ECO:0000256" key="1">
    <source>
        <dbReference type="ARBA" id="ARBA00000085"/>
    </source>
</evidence>
<evidence type="ECO:0000259" key="14">
    <source>
        <dbReference type="PROSITE" id="PS50885"/>
    </source>
</evidence>
<comment type="subcellular location">
    <subcellularLocation>
        <location evidence="2">Membrane</location>
        <topology evidence="2">Multi-pass membrane protein</topology>
    </subcellularLocation>
</comment>
<dbReference type="CDD" id="cd16922">
    <property type="entry name" value="HATPase_EvgS-ArcB-TorS-like"/>
    <property type="match status" value="1"/>
</dbReference>
<dbReference type="SUPFAM" id="SSF55874">
    <property type="entry name" value="ATPase domain of HSP90 chaperone/DNA topoisomerase II/histidine kinase"/>
    <property type="match status" value="1"/>
</dbReference>
<dbReference type="Pfam" id="PF00672">
    <property type="entry name" value="HAMP"/>
    <property type="match status" value="1"/>
</dbReference>
<evidence type="ECO:0000256" key="2">
    <source>
        <dbReference type="ARBA" id="ARBA00004141"/>
    </source>
</evidence>
<dbReference type="SUPFAM" id="SSF158472">
    <property type="entry name" value="HAMP domain-like"/>
    <property type="match status" value="1"/>
</dbReference>
<dbReference type="SMART" id="SM00304">
    <property type="entry name" value="HAMP"/>
    <property type="match status" value="1"/>
</dbReference>
<gene>
    <name evidence="15" type="ORF">AMOR_31480</name>
</gene>
<dbReference type="PRINTS" id="PR00344">
    <property type="entry name" value="BCTRLSENSOR"/>
</dbReference>
<keyword evidence="6" id="KW-0812">Transmembrane</keyword>
<dbReference type="Proteomes" id="UP001162891">
    <property type="component" value="Chromosome"/>
</dbReference>
<dbReference type="InterPro" id="IPR000014">
    <property type="entry name" value="PAS"/>
</dbReference>
<dbReference type="SMART" id="SM00388">
    <property type="entry name" value="HisKA"/>
    <property type="match status" value="1"/>
</dbReference>
<feature type="domain" description="Histidine kinase" evidence="13">
    <location>
        <begin position="390"/>
        <end position="607"/>
    </location>
</feature>
<keyword evidence="16" id="KW-1185">Reference proteome</keyword>
<dbReference type="InterPro" id="IPR004358">
    <property type="entry name" value="Sig_transdc_His_kin-like_C"/>
</dbReference>
<keyword evidence="12" id="KW-0472">Membrane</keyword>
<dbReference type="PANTHER" id="PTHR42878">
    <property type="entry name" value="TWO-COMPONENT HISTIDINE KINASE"/>
    <property type="match status" value="1"/>
</dbReference>
<feature type="domain" description="HAMP" evidence="14">
    <location>
        <begin position="198"/>
        <end position="250"/>
    </location>
</feature>
<dbReference type="EMBL" id="AP025591">
    <property type="protein sequence ID" value="BDG04152.1"/>
    <property type="molecule type" value="Genomic_DNA"/>
</dbReference>
<evidence type="ECO:0000256" key="10">
    <source>
        <dbReference type="ARBA" id="ARBA00022989"/>
    </source>
</evidence>
<evidence type="ECO:0000256" key="5">
    <source>
        <dbReference type="ARBA" id="ARBA00022679"/>
    </source>
</evidence>
<dbReference type="RefSeq" id="WP_248352524.1">
    <property type="nucleotide sequence ID" value="NZ_AP025591.1"/>
</dbReference>
<reference evidence="16" key="1">
    <citation type="journal article" date="2022" name="Int. J. Syst. Evol. Microbiol.">
        <title>Anaeromyxobacter oryzae sp. nov., Anaeromyxobacter diazotrophicus sp. nov. and Anaeromyxobacter paludicola sp. nov., isolated from paddy soils.</title>
        <authorList>
            <person name="Itoh H."/>
            <person name="Xu Z."/>
            <person name="Mise K."/>
            <person name="Masuda Y."/>
            <person name="Ushijima N."/>
            <person name="Hayakawa C."/>
            <person name="Shiratori Y."/>
            <person name="Senoo K."/>
        </authorList>
    </citation>
    <scope>NUCLEOTIDE SEQUENCE [LARGE SCALE GENOMIC DNA]</scope>
    <source>
        <strain evidence="16">Red232</strain>
    </source>
</reference>
<dbReference type="InterPro" id="IPR003660">
    <property type="entry name" value="HAMP_dom"/>
</dbReference>
<dbReference type="PROSITE" id="PS50885">
    <property type="entry name" value="HAMP"/>
    <property type="match status" value="1"/>
</dbReference>
<dbReference type="InterPro" id="IPR003594">
    <property type="entry name" value="HATPase_dom"/>
</dbReference>
<dbReference type="InterPro" id="IPR003661">
    <property type="entry name" value="HisK_dim/P_dom"/>
</dbReference>
<dbReference type="SMART" id="SM00387">
    <property type="entry name" value="HATPase_c"/>
    <property type="match status" value="1"/>
</dbReference>
<evidence type="ECO:0000313" key="15">
    <source>
        <dbReference type="EMBL" id="BDG04152.1"/>
    </source>
</evidence>
<dbReference type="Pfam" id="PF08448">
    <property type="entry name" value="PAS_4"/>
    <property type="match status" value="1"/>
</dbReference>
<evidence type="ECO:0000313" key="16">
    <source>
        <dbReference type="Proteomes" id="UP001162891"/>
    </source>
</evidence>
<dbReference type="PANTHER" id="PTHR42878:SF7">
    <property type="entry name" value="SENSOR HISTIDINE KINASE GLRK"/>
    <property type="match status" value="1"/>
</dbReference>
<dbReference type="CDD" id="cd00082">
    <property type="entry name" value="HisKA"/>
    <property type="match status" value="1"/>
</dbReference>
<dbReference type="GO" id="GO:0016301">
    <property type="term" value="F:kinase activity"/>
    <property type="evidence" value="ECO:0007669"/>
    <property type="project" value="UniProtKB-KW"/>
</dbReference>
<keyword evidence="11" id="KW-0902">Two-component regulatory system</keyword>
<sequence>MTLRSKLLAAQAPLAAVLVVIGFATLKTLTALGSGPALILKDNYRSVLAMERILAALDMVQDVVLARAAGRPADARVEEESLGRVEAELAVQEHNVTEPGEDAATGLLRRRWTAYRAALEPSGQPGPGAPLARWFETLAPLAVGVRDAAGEILALNQDAMARKSDGARRAAERNVTAVVGATLGALALGLVSSLALTARLLRPLGNLSQTVRRLGEGDLEARARVEGKDEIAALALEFNAMADRLAEYRRSSLGELLQAQQASQAAIDSLPDPVLVLDPAGAILNLNAAAESTLRLSGEGGARTIGALEPDLRAVVDRVRHHVLAGRGPYVPRGFEEAVRVESPDGDRHLLPRATPLYSEEGGVAGVTIVLQDVTRLMRFDELKNDLVATVAHEFRTPLTSLRMAIHLTAEEAVGPLTPKQVELMQAAREDCERLQGIVDDLLDLSRIQSGRMALQVDRVDAGALLAGAATALRGAAEAAGLELAVSAPEPPVEVRADPERAGIVLSNLLANAVRHTPRGGRVELSARLAGEGAVRFEVRDTGEGIAREHLERVFDKFYRVPGSRSGGVGLGLYISREIVHAHGGEMGAESVPGRGSTFWFTLGLASEHAGGGVKATA</sequence>
<comment type="catalytic activity">
    <reaction evidence="1">
        <text>ATP + protein L-histidine = ADP + protein N-phospho-L-histidine.</text>
        <dbReference type="EC" id="2.7.13.3"/>
    </reaction>
</comment>
<dbReference type="SUPFAM" id="SSF55785">
    <property type="entry name" value="PYP-like sensor domain (PAS domain)"/>
    <property type="match status" value="1"/>
</dbReference>
<protein>
    <recommendedName>
        <fullName evidence="3">histidine kinase</fullName>
        <ecNumber evidence="3">2.7.13.3</ecNumber>
    </recommendedName>
</protein>
<dbReference type="PROSITE" id="PS50109">
    <property type="entry name" value="HIS_KIN"/>
    <property type="match status" value="1"/>
</dbReference>
<evidence type="ECO:0000256" key="11">
    <source>
        <dbReference type="ARBA" id="ARBA00023012"/>
    </source>
</evidence>
<keyword evidence="5" id="KW-0808">Transferase</keyword>
<name>A0ABM7WXB8_9BACT</name>
<dbReference type="InterPro" id="IPR035965">
    <property type="entry name" value="PAS-like_dom_sf"/>
</dbReference>
<evidence type="ECO:0000256" key="4">
    <source>
        <dbReference type="ARBA" id="ARBA00022553"/>
    </source>
</evidence>
<dbReference type="Gene3D" id="6.10.340.10">
    <property type="match status" value="1"/>
</dbReference>
<evidence type="ECO:0000256" key="9">
    <source>
        <dbReference type="ARBA" id="ARBA00022840"/>
    </source>
</evidence>
<dbReference type="Gene3D" id="1.10.287.130">
    <property type="match status" value="1"/>
</dbReference>
<evidence type="ECO:0000256" key="3">
    <source>
        <dbReference type="ARBA" id="ARBA00012438"/>
    </source>
</evidence>
<dbReference type="CDD" id="cd06225">
    <property type="entry name" value="HAMP"/>
    <property type="match status" value="1"/>
</dbReference>
<evidence type="ECO:0000256" key="6">
    <source>
        <dbReference type="ARBA" id="ARBA00022692"/>
    </source>
</evidence>
<dbReference type="CDD" id="cd00130">
    <property type="entry name" value="PAS"/>
    <property type="match status" value="1"/>
</dbReference>
<dbReference type="Pfam" id="PF02518">
    <property type="entry name" value="HATPase_c"/>
    <property type="match status" value="1"/>
</dbReference>
<dbReference type="Pfam" id="PF00512">
    <property type="entry name" value="HisKA"/>
    <property type="match status" value="1"/>
</dbReference>
<accession>A0ABM7WXB8</accession>
<dbReference type="InterPro" id="IPR036890">
    <property type="entry name" value="HATPase_C_sf"/>
</dbReference>
<keyword evidence="8 15" id="KW-0418">Kinase</keyword>
<dbReference type="InterPro" id="IPR036097">
    <property type="entry name" value="HisK_dim/P_sf"/>
</dbReference>
<proteinExistence type="predicted"/>
<dbReference type="InterPro" id="IPR005467">
    <property type="entry name" value="His_kinase_dom"/>
</dbReference>
<evidence type="ECO:0000256" key="7">
    <source>
        <dbReference type="ARBA" id="ARBA00022741"/>
    </source>
</evidence>
<dbReference type="InterPro" id="IPR013656">
    <property type="entry name" value="PAS_4"/>
</dbReference>
<keyword evidence="7" id="KW-0547">Nucleotide-binding</keyword>
<keyword evidence="4" id="KW-0597">Phosphoprotein</keyword>
<dbReference type="InterPro" id="IPR050351">
    <property type="entry name" value="BphY/WalK/GraS-like"/>
</dbReference>
<organism evidence="15 16">
    <name type="scientific">Anaeromyxobacter oryzae</name>
    <dbReference type="NCBI Taxonomy" id="2918170"/>
    <lineage>
        <taxon>Bacteria</taxon>
        <taxon>Pseudomonadati</taxon>
        <taxon>Myxococcota</taxon>
        <taxon>Myxococcia</taxon>
        <taxon>Myxococcales</taxon>
        <taxon>Cystobacterineae</taxon>
        <taxon>Anaeromyxobacteraceae</taxon>
        <taxon>Anaeromyxobacter</taxon>
    </lineage>
</organism>
<keyword evidence="9" id="KW-0067">ATP-binding</keyword>
<dbReference type="SUPFAM" id="SSF47384">
    <property type="entry name" value="Homodimeric domain of signal transducing histidine kinase"/>
    <property type="match status" value="1"/>
</dbReference>
<keyword evidence="10" id="KW-1133">Transmembrane helix</keyword>
<dbReference type="Gene3D" id="3.30.565.10">
    <property type="entry name" value="Histidine kinase-like ATPase, C-terminal domain"/>
    <property type="match status" value="1"/>
</dbReference>